<reference evidence="2" key="1">
    <citation type="submission" date="2022-05" db="EMBL/GenBank/DDBJ databases">
        <title>Complete genome sequence of toluene-degrading Gulosibacter sediminis strain ACHW.36C.</title>
        <authorList>
            <person name="Wai A.C."/>
            <person name="Lai G.K."/>
            <person name="Griffin S.D."/>
            <person name="Leung F.C."/>
        </authorList>
    </citation>
    <scope>NUCLEOTIDE SEQUENCE [LARGE SCALE GENOMIC DNA]</scope>
    <source>
        <strain evidence="2">ACHW.36C</strain>
    </source>
</reference>
<evidence type="ECO:0000313" key="2">
    <source>
        <dbReference type="EMBL" id="UQN14822.1"/>
    </source>
</evidence>
<dbReference type="Pfam" id="PF05258">
    <property type="entry name" value="DciA"/>
    <property type="match status" value="1"/>
</dbReference>
<dbReference type="EMBL" id="CP097160">
    <property type="protein sequence ID" value="UQN14822.1"/>
    <property type="molecule type" value="Genomic_DNA"/>
</dbReference>
<evidence type="ECO:0000256" key="1">
    <source>
        <dbReference type="SAM" id="MobiDB-lite"/>
    </source>
</evidence>
<gene>
    <name evidence="2" type="ORF">M3M28_12380</name>
</gene>
<dbReference type="PANTHER" id="PTHR36456">
    <property type="entry name" value="UPF0232 PROTEIN SCO3875"/>
    <property type="match status" value="1"/>
</dbReference>
<proteinExistence type="predicted"/>
<feature type="region of interest" description="Disordered" evidence="1">
    <location>
        <begin position="28"/>
        <end position="55"/>
    </location>
</feature>
<dbReference type="InterPro" id="IPR007922">
    <property type="entry name" value="DciA-like"/>
</dbReference>
<dbReference type="PANTHER" id="PTHR36456:SF1">
    <property type="entry name" value="UPF0232 PROTEIN SCO3875"/>
    <property type="match status" value="1"/>
</dbReference>
<protein>
    <submittedName>
        <fullName evidence="2">DciA family protein</fullName>
    </submittedName>
</protein>
<sequence>MPEFSESTLVWLRCKEVFGGHKIPRRLLRGRGSSTSESKDAQAEQLPFGPKRDPQSTGAVLSQLFAQFDWQTPLAQARLIDEWETFAGQRTAAHTKPLFVDEGVLLVQCDSTAWATQLRSIRGELLGRIRAAVPEVELTDIKFLNPGAPSWRHGNRSVPGRGPRDTYG</sequence>
<accession>A0ABY4MWM8</accession>
<name>A0ABY4MWM8_9MICO</name>
<organism evidence="2">
    <name type="scientific">Gulosibacter sediminis</name>
    <dbReference type="NCBI Taxonomy" id="1729695"/>
    <lineage>
        <taxon>Bacteria</taxon>
        <taxon>Bacillati</taxon>
        <taxon>Actinomycetota</taxon>
        <taxon>Actinomycetes</taxon>
        <taxon>Micrococcales</taxon>
        <taxon>Microbacteriaceae</taxon>
        <taxon>Gulosibacter</taxon>
    </lineage>
</organism>